<evidence type="ECO:0000313" key="8">
    <source>
        <dbReference type="Proteomes" id="UP000604737"/>
    </source>
</evidence>
<dbReference type="SUPFAM" id="SSF52833">
    <property type="entry name" value="Thioredoxin-like"/>
    <property type="match status" value="1"/>
</dbReference>
<evidence type="ECO:0000256" key="3">
    <source>
        <dbReference type="ARBA" id="ARBA00023157"/>
    </source>
</evidence>
<dbReference type="RefSeq" id="WP_189461349.1">
    <property type="nucleotide sequence ID" value="NZ_BMYO01000007.1"/>
</dbReference>
<name>A0ABQ3H3H9_9NEIS</name>
<dbReference type="PANTHER" id="PTHR42852:SF6">
    <property type="entry name" value="THIOL:DISULFIDE INTERCHANGE PROTEIN DSBE"/>
    <property type="match status" value="1"/>
</dbReference>
<dbReference type="InterPro" id="IPR000866">
    <property type="entry name" value="AhpC/TSA"/>
</dbReference>
<evidence type="ECO:0000256" key="1">
    <source>
        <dbReference type="ARBA" id="ARBA00004196"/>
    </source>
</evidence>
<dbReference type="PANTHER" id="PTHR42852">
    <property type="entry name" value="THIOL:DISULFIDE INTERCHANGE PROTEIN DSBE"/>
    <property type="match status" value="1"/>
</dbReference>
<dbReference type="Pfam" id="PF00578">
    <property type="entry name" value="AhpC-TSA"/>
    <property type="match status" value="1"/>
</dbReference>
<evidence type="ECO:0000313" key="7">
    <source>
        <dbReference type="EMBL" id="GHD65552.1"/>
    </source>
</evidence>
<keyword evidence="5" id="KW-0732">Signal</keyword>
<sequence length="158" mass="17019">MTRLHARLAAATLAFISLTASAGSFFDAELKDLSGKPQKLATLQGKPLVVNYWATWCSPCREEIPEFVTLSKKYAGKVNFVGIAIDDAKSVGDFAKQYKISYPTLIGEADAMALMKAEGNAIGGLPYTAIYDGQGRRVTTHTGRLSAAQLESTLKTLK</sequence>
<dbReference type="Gene3D" id="3.40.30.10">
    <property type="entry name" value="Glutaredoxin"/>
    <property type="match status" value="1"/>
</dbReference>
<dbReference type="EMBL" id="BMYO01000007">
    <property type="protein sequence ID" value="GHD65552.1"/>
    <property type="molecule type" value="Genomic_DNA"/>
</dbReference>
<keyword evidence="8" id="KW-1185">Reference proteome</keyword>
<protein>
    <recommendedName>
        <fullName evidence="6">Thioredoxin domain-containing protein</fullName>
    </recommendedName>
</protein>
<dbReference type="InterPro" id="IPR036249">
    <property type="entry name" value="Thioredoxin-like_sf"/>
</dbReference>
<keyword evidence="4" id="KW-0676">Redox-active center</keyword>
<comment type="caution">
    <text evidence="7">The sequence shown here is derived from an EMBL/GenBank/DDBJ whole genome shotgun (WGS) entry which is preliminary data.</text>
</comment>
<keyword evidence="3" id="KW-1015">Disulfide bond</keyword>
<keyword evidence="2" id="KW-0201">Cytochrome c-type biogenesis</keyword>
<reference evidence="8" key="1">
    <citation type="journal article" date="2019" name="Int. J. Syst. Evol. Microbiol.">
        <title>The Global Catalogue of Microorganisms (GCM) 10K type strain sequencing project: providing services to taxonomists for standard genome sequencing and annotation.</title>
        <authorList>
            <consortium name="The Broad Institute Genomics Platform"/>
            <consortium name="The Broad Institute Genome Sequencing Center for Infectious Disease"/>
            <person name="Wu L."/>
            <person name="Ma J."/>
        </authorList>
    </citation>
    <scope>NUCLEOTIDE SEQUENCE [LARGE SCALE GENOMIC DNA]</scope>
    <source>
        <strain evidence="8">KCTC 23701</strain>
    </source>
</reference>
<dbReference type="Proteomes" id="UP000604737">
    <property type="component" value="Unassembled WGS sequence"/>
</dbReference>
<dbReference type="InterPro" id="IPR050553">
    <property type="entry name" value="Thioredoxin_ResA/DsbE_sf"/>
</dbReference>
<dbReference type="CDD" id="cd02966">
    <property type="entry name" value="TlpA_like_family"/>
    <property type="match status" value="1"/>
</dbReference>
<dbReference type="InterPro" id="IPR013766">
    <property type="entry name" value="Thioredoxin_domain"/>
</dbReference>
<gene>
    <name evidence="7" type="ORF">GCM10007350_26190</name>
</gene>
<feature type="signal peptide" evidence="5">
    <location>
        <begin position="1"/>
        <end position="22"/>
    </location>
</feature>
<feature type="domain" description="Thioredoxin" evidence="6">
    <location>
        <begin position="7"/>
        <end position="158"/>
    </location>
</feature>
<evidence type="ECO:0000256" key="2">
    <source>
        <dbReference type="ARBA" id="ARBA00022748"/>
    </source>
</evidence>
<feature type="chain" id="PRO_5047281997" description="Thioredoxin domain-containing protein" evidence="5">
    <location>
        <begin position="23"/>
        <end position="158"/>
    </location>
</feature>
<proteinExistence type="predicted"/>
<evidence type="ECO:0000259" key="6">
    <source>
        <dbReference type="PROSITE" id="PS51352"/>
    </source>
</evidence>
<accession>A0ABQ3H3H9</accession>
<dbReference type="PROSITE" id="PS51352">
    <property type="entry name" value="THIOREDOXIN_2"/>
    <property type="match status" value="1"/>
</dbReference>
<evidence type="ECO:0000256" key="5">
    <source>
        <dbReference type="SAM" id="SignalP"/>
    </source>
</evidence>
<evidence type="ECO:0000256" key="4">
    <source>
        <dbReference type="ARBA" id="ARBA00023284"/>
    </source>
</evidence>
<comment type="subcellular location">
    <subcellularLocation>
        <location evidence="1">Cell envelope</location>
    </subcellularLocation>
</comment>
<organism evidence="7 8">
    <name type="scientific">Jeongeupia chitinilytica</name>
    <dbReference type="NCBI Taxonomy" id="1041641"/>
    <lineage>
        <taxon>Bacteria</taxon>
        <taxon>Pseudomonadati</taxon>
        <taxon>Pseudomonadota</taxon>
        <taxon>Betaproteobacteria</taxon>
        <taxon>Neisseriales</taxon>
        <taxon>Chitinibacteraceae</taxon>
        <taxon>Jeongeupia</taxon>
    </lineage>
</organism>